<dbReference type="SUPFAM" id="SSF49870">
    <property type="entry name" value="Osmotin, thaumatin-like protein"/>
    <property type="match status" value="1"/>
</dbReference>
<dbReference type="PANTHER" id="PTHR31048">
    <property type="entry name" value="OS03G0233200 PROTEIN"/>
    <property type="match status" value="1"/>
</dbReference>
<dbReference type="Gene3D" id="2.60.110.10">
    <property type="entry name" value="Thaumatin"/>
    <property type="match status" value="1"/>
</dbReference>
<comment type="caution">
    <text evidence="2">The sequence shown here is derived from an EMBL/GenBank/DDBJ whole genome shotgun (WGS) entry which is preliminary data.</text>
</comment>
<dbReference type="Proteomes" id="UP000743370">
    <property type="component" value="Unassembled WGS sequence"/>
</dbReference>
<dbReference type="InterPro" id="IPR001938">
    <property type="entry name" value="Thaumatin"/>
</dbReference>
<evidence type="ECO:0000313" key="2">
    <source>
        <dbReference type="EMBL" id="KAG2397037.1"/>
    </source>
</evidence>
<dbReference type="Pfam" id="PF00314">
    <property type="entry name" value="Thaumatin"/>
    <property type="match status" value="1"/>
</dbReference>
<name>A0A8T0KB35_PHAAN</name>
<proteinExistence type="inferred from homology"/>
<evidence type="ECO:0000256" key="1">
    <source>
        <dbReference type="ARBA" id="ARBA00010607"/>
    </source>
</evidence>
<dbReference type="AlphaFoldDB" id="A0A8T0KB35"/>
<protein>
    <submittedName>
        <fullName evidence="2">Thaumatin-like protein</fullName>
    </submittedName>
</protein>
<dbReference type="SMART" id="SM00205">
    <property type="entry name" value="THN"/>
    <property type="match status" value="1"/>
</dbReference>
<dbReference type="PROSITE" id="PS51367">
    <property type="entry name" value="THAUMATIN_2"/>
    <property type="match status" value="1"/>
</dbReference>
<dbReference type="EMBL" id="JABFOF010000005">
    <property type="protein sequence ID" value="KAG2397037.1"/>
    <property type="molecule type" value="Genomic_DNA"/>
</dbReference>
<sequence>MPSCFQMQGFQGQPLLSGTCATAECGSGEVNYNGVGAFPSVTPAEFTLGTASMDYYDVSLVDDYNLSMMVAARGRSGSCATTMCGEDLNRRCPLELRVEYCCNDVFGNPSTCKPSTYSEIFKSVCPKAYSYAYNDATSTFTCPGANYTITFCPSSPSLKSSTYSSPKGTNSGSGSVTGTSSSVEQSELATSWLADMATTTGASTRARFVTFDCVHDMSYNLGKSTFMLPESIFASSQP</sequence>
<comment type="similarity">
    <text evidence="1">Belongs to the thaumatin family.</text>
</comment>
<gene>
    <name evidence="2" type="ORF">HKW66_Vig0245970</name>
</gene>
<accession>A0A8T0KB35</accession>
<organism evidence="2 3">
    <name type="scientific">Phaseolus angularis</name>
    <name type="common">Azuki bean</name>
    <name type="synonym">Vigna angularis</name>
    <dbReference type="NCBI Taxonomy" id="3914"/>
    <lineage>
        <taxon>Eukaryota</taxon>
        <taxon>Viridiplantae</taxon>
        <taxon>Streptophyta</taxon>
        <taxon>Embryophyta</taxon>
        <taxon>Tracheophyta</taxon>
        <taxon>Spermatophyta</taxon>
        <taxon>Magnoliopsida</taxon>
        <taxon>eudicotyledons</taxon>
        <taxon>Gunneridae</taxon>
        <taxon>Pentapetalae</taxon>
        <taxon>rosids</taxon>
        <taxon>fabids</taxon>
        <taxon>Fabales</taxon>
        <taxon>Fabaceae</taxon>
        <taxon>Papilionoideae</taxon>
        <taxon>50 kb inversion clade</taxon>
        <taxon>NPAAA clade</taxon>
        <taxon>indigoferoid/millettioid clade</taxon>
        <taxon>Phaseoleae</taxon>
        <taxon>Vigna</taxon>
    </lineage>
</organism>
<evidence type="ECO:0000313" key="3">
    <source>
        <dbReference type="Proteomes" id="UP000743370"/>
    </source>
</evidence>
<dbReference type="InterPro" id="IPR037176">
    <property type="entry name" value="Osmotin/thaumatin-like_sf"/>
</dbReference>
<reference evidence="2 3" key="1">
    <citation type="submission" date="2020-05" db="EMBL/GenBank/DDBJ databases">
        <title>Vigna angularis (adzuki bean) Var. LongXiaoDou No. 4 denovo assembly.</title>
        <authorList>
            <person name="Xiang H."/>
        </authorList>
    </citation>
    <scope>NUCLEOTIDE SEQUENCE [LARGE SCALE GENOMIC DNA]</scope>
    <source>
        <tissue evidence="2">Leaf</tissue>
    </source>
</reference>